<comment type="caution">
    <text evidence="1">The sequence shown here is derived from an EMBL/GenBank/DDBJ whole genome shotgun (WGS) entry which is preliminary data.</text>
</comment>
<gene>
    <name evidence="1" type="ORF">H9964_05555</name>
</gene>
<proteinExistence type="predicted"/>
<organism evidence="1 2">
    <name type="scientific">Candidatus Gallimonas intestinavium</name>
    <dbReference type="NCBI Taxonomy" id="2838603"/>
    <lineage>
        <taxon>Bacteria</taxon>
        <taxon>Bacillati</taxon>
        <taxon>Bacillota</taxon>
        <taxon>Clostridia</taxon>
        <taxon>Candidatus Gallimonas</taxon>
    </lineage>
</organism>
<reference evidence="1" key="1">
    <citation type="journal article" date="2021" name="PeerJ">
        <title>Extensive microbial diversity within the chicken gut microbiome revealed by metagenomics and culture.</title>
        <authorList>
            <person name="Gilroy R."/>
            <person name="Ravi A."/>
            <person name="Getino M."/>
            <person name="Pursley I."/>
            <person name="Horton D.L."/>
            <person name="Alikhan N.F."/>
            <person name="Baker D."/>
            <person name="Gharbi K."/>
            <person name="Hall N."/>
            <person name="Watson M."/>
            <person name="Adriaenssens E.M."/>
            <person name="Foster-Nyarko E."/>
            <person name="Jarju S."/>
            <person name="Secka A."/>
            <person name="Antonio M."/>
            <person name="Oren A."/>
            <person name="Chaudhuri R.R."/>
            <person name="La Ragione R."/>
            <person name="Hildebrand F."/>
            <person name="Pallen M.J."/>
        </authorList>
    </citation>
    <scope>NUCLEOTIDE SEQUENCE</scope>
    <source>
        <strain evidence="1">ChiW7-2402</strain>
    </source>
</reference>
<dbReference type="EMBL" id="DXBB01000075">
    <property type="protein sequence ID" value="HIZ73025.1"/>
    <property type="molecule type" value="Genomic_DNA"/>
</dbReference>
<evidence type="ECO:0000313" key="1">
    <source>
        <dbReference type="EMBL" id="HIZ73025.1"/>
    </source>
</evidence>
<accession>A0A9D2JZ46</accession>
<reference evidence="1" key="2">
    <citation type="submission" date="2021-04" db="EMBL/GenBank/DDBJ databases">
        <authorList>
            <person name="Gilroy R."/>
        </authorList>
    </citation>
    <scope>NUCLEOTIDE SEQUENCE</scope>
    <source>
        <strain evidence="1">ChiW7-2402</strain>
    </source>
</reference>
<dbReference type="Proteomes" id="UP000824102">
    <property type="component" value="Unassembled WGS sequence"/>
</dbReference>
<name>A0A9D2JZ46_9FIRM</name>
<protein>
    <submittedName>
        <fullName evidence="1">Uncharacterized protein</fullName>
    </submittedName>
</protein>
<evidence type="ECO:0000313" key="2">
    <source>
        <dbReference type="Proteomes" id="UP000824102"/>
    </source>
</evidence>
<sequence>MSVPAKRGAGLRGLAVGVLLLVLAAAAVFVLLPRPEAAGEAQRFPCLWEDGTEREVTLSSAVSCLAGVSQEGVLLEREGSTGMVPASETLRTVVSVLEGGTLLELLTLDGSGLTSLEAYAVEEFYGDRAYYDGEPFAWDGTRVWRTEETEFSEVVLLQGGFSGNFLFPSGARTLWLCAEGEVEENELTESALTRVIAQAPYFFRDGALWEERYGVERFVAQLPPGCTFEEVAASE</sequence>
<dbReference type="AlphaFoldDB" id="A0A9D2JZ46"/>